<reference evidence="1 2" key="1">
    <citation type="submission" date="2020-05" db="EMBL/GenBank/DDBJ databases">
        <title>Identification and distribution of gene clusters putatively required for synthesis of sphingolipid metabolism inhibitors in phylogenetically diverse species of the filamentous fungus Fusarium.</title>
        <authorList>
            <person name="Kim H.-S."/>
            <person name="Busman M."/>
            <person name="Brown D.W."/>
            <person name="Divon H."/>
            <person name="Uhlig S."/>
            <person name="Proctor R.H."/>
        </authorList>
    </citation>
    <scope>NUCLEOTIDE SEQUENCE [LARGE SCALE GENOMIC DNA]</scope>
    <source>
        <strain evidence="1 2">NRRL 66333</strain>
    </source>
</reference>
<name>A0A8H5V523_GIBSU</name>
<dbReference type="GeneID" id="59316679"/>
<sequence>MGKASKELKGFINEIPDSCLNALPNNPGTIRKTTDFRLDMQGMTTDGKHNLQVQVNNGTTISTLKKVAPKTVAGPALVPSDGSWTASDIRAELLATILILRY</sequence>
<gene>
    <name evidence="1" type="ORF">FSUBG_4017</name>
</gene>
<dbReference type="OrthoDB" id="3521506at2759"/>
<protein>
    <submittedName>
        <fullName evidence="1">Uncharacterized protein</fullName>
    </submittedName>
</protein>
<organism evidence="1 2">
    <name type="scientific">Gibberella subglutinans</name>
    <name type="common">Fusarium subglutinans</name>
    <dbReference type="NCBI Taxonomy" id="42677"/>
    <lineage>
        <taxon>Eukaryota</taxon>
        <taxon>Fungi</taxon>
        <taxon>Dikarya</taxon>
        <taxon>Ascomycota</taxon>
        <taxon>Pezizomycotina</taxon>
        <taxon>Sordariomycetes</taxon>
        <taxon>Hypocreomycetidae</taxon>
        <taxon>Hypocreales</taxon>
        <taxon>Nectriaceae</taxon>
        <taxon>Fusarium</taxon>
        <taxon>Fusarium fujikuroi species complex</taxon>
    </lineage>
</organism>
<proteinExistence type="predicted"/>
<dbReference type="AlphaFoldDB" id="A0A8H5V523"/>
<dbReference type="RefSeq" id="XP_036540575.1">
    <property type="nucleotide sequence ID" value="XM_036681961.1"/>
</dbReference>
<dbReference type="Proteomes" id="UP000547976">
    <property type="component" value="Unassembled WGS sequence"/>
</dbReference>
<accession>A0A8H5V523</accession>
<evidence type="ECO:0000313" key="2">
    <source>
        <dbReference type="Proteomes" id="UP000547976"/>
    </source>
</evidence>
<evidence type="ECO:0000313" key="1">
    <source>
        <dbReference type="EMBL" id="KAF5609543.1"/>
    </source>
</evidence>
<comment type="caution">
    <text evidence="1">The sequence shown here is derived from an EMBL/GenBank/DDBJ whole genome shotgun (WGS) entry which is preliminary data.</text>
</comment>
<keyword evidence="2" id="KW-1185">Reference proteome</keyword>
<dbReference type="EMBL" id="JAAOAV010000034">
    <property type="protein sequence ID" value="KAF5609543.1"/>
    <property type="molecule type" value="Genomic_DNA"/>
</dbReference>